<feature type="transmembrane region" description="Helical" evidence="1">
    <location>
        <begin position="43"/>
        <end position="63"/>
    </location>
</feature>
<evidence type="ECO:0000313" key="3">
    <source>
        <dbReference type="Proteomes" id="UP001608902"/>
    </source>
</evidence>
<comment type="caution">
    <text evidence="2">The sequence shown here is derived from an EMBL/GenBank/DDBJ whole genome shotgun (WGS) entry which is preliminary data.</text>
</comment>
<protein>
    <submittedName>
        <fullName evidence="2">Uncharacterized protein</fullName>
    </submittedName>
</protein>
<dbReference type="Proteomes" id="UP001608902">
    <property type="component" value="Unassembled WGS sequence"/>
</dbReference>
<reference evidence="2 3" key="1">
    <citation type="submission" date="2024-08" db="EMBL/GenBank/DDBJ databases">
        <title>Gnathostoma spinigerum genome.</title>
        <authorList>
            <person name="Gonzalez-Bertolin B."/>
            <person name="Monzon S."/>
            <person name="Zaballos A."/>
            <person name="Jimenez P."/>
            <person name="Dekumyoy P."/>
            <person name="Varona S."/>
            <person name="Cuesta I."/>
            <person name="Sumanam S."/>
            <person name="Adisakwattana P."/>
            <person name="Gasser R.B."/>
            <person name="Hernandez-Gonzalez A."/>
            <person name="Young N.D."/>
            <person name="Perteguer M.J."/>
        </authorList>
    </citation>
    <scope>NUCLEOTIDE SEQUENCE [LARGE SCALE GENOMIC DNA]</scope>
    <source>
        <strain evidence="2">AL3</strain>
        <tissue evidence="2">Liver</tissue>
    </source>
</reference>
<evidence type="ECO:0000313" key="2">
    <source>
        <dbReference type="EMBL" id="MFH4982267.1"/>
    </source>
</evidence>
<sequence>AAILATITLGVAIGLFSSNKTVDPLNLADIGHAPELLQQMSEVGYSFWLAVGALVCCIIDIVVGSMTVTMANYCL</sequence>
<keyword evidence="3" id="KW-1185">Reference proteome</keyword>
<feature type="non-terminal residue" evidence="2">
    <location>
        <position position="1"/>
    </location>
</feature>
<keyword evidence="1" id="KW-0472">Membrane</keyword>
<dbReference type="AlphaFoldDB" id="A0ABD6EZX0"/>
<evidence type="ECO:0000256" key="1">
    <source>
        <dbReference type="SAM" id="Phobius"/>
    </source>
</evidence>
<keyword evidence="1" id="KW-0812">Transmembrane</keyword>
<proteinExistence type="predicted"/>
<gene>
    <name evidence="2" type="ORF">AB6A40_008976</name>
</gene>
<accession>A0ABD6EZX0</accession>
<name>A0ABD6EZX0_9BILA</name>
<organism evidence="2 3">
    <name type="scientific">Gnathostoma spinigerum</name>
    <dbReference type="NCBI Taxonomy" id="75299"/>
    <lineage>
        <taxon>Eukaryota</taxon>
        <taxon>Metazoa</taxon>
        <taxon>Ecdysozoa</taxon>
        <taxon>Nematoda</taxon>
        <taxon>Chromadorea</taxon>
        <taxon>Rhabditida</taxon>
        <taxon>Spirurina</taxon>
        <taxon>Gnathostomatomorpha</taxon>
        <taxon>Gnathostomatoidea</taxon>
        <taxon>Gnathostomatidae</taxon>
        <taxon>Gnathostoma</taxon>
    </lineage>
</organism>
<keyword evidence="1" id="KW-1133">Transmembrane helix</keyword>
<dbReference type="EMBL" id="JBGFUD010008884">
    <property type="protein sequence ID" value="MFH4982267.1"/>
    <property type="molecule type" value="Genomic_DNA"/>
</dbReference>